<dbReference type="InterPro" id="IPR030392">
    <property type="entry name" value="S74_ICA"/>
</dbReference>
<keyword evidence="1" id="KW-0732">Signal</keyword>
<evidence type="ECO:0000259" key="2">
    <source>
        <dbReference type="PROSITE" id="PS51688"/>
    </source>
</evidence>
<dbReference type="PROSITE" id="PS51688">
    <property type="entry name" value="ICA"/>
    <property type="match status" value="1"/>
</dbReference>
<organism evidence="3 4">
    <name type="scientific">Aurantimonas marianensis</name>
    <dbReference type="NCBI Taxonomy" id="2920428"/>
    <lineage>
        <taxon>Bacteria</taxon>
        <taxon>Pseudomonadati</taxon>
        <taxon>Pseudomonadota</taxon>
        <taxon>Alphaproteobacteria</taxon>
        <taxon>Hyphomicrobiales</taxon>
        <taxon>Aurantimonadaceae</taxon>
        <taxon>Aurantimonas</taxon>
    </lineage>
</organism>
<reference evidence="3" key="1">
    <citation type="submission" date="2022-03" db="EMBL/GenBank/DDBJ databases">
        <title>Aurantimonas Liuensis sp. Nov., isolated from the hadal seawater of the Mariana Trench.</title>
        <authorList>
            <person name="Liu R."/>
        </authorList>
    </citation>
    <scope>NUCLEOTIDE SEQUENCE</scope>
    <source>
        <strain evidence="3">LRZ36</strain>
    </source>
</reference>
<accession>A0A9X2KHT9</accession>
<feature type="chain" id="PRO_5040893900" evidence="1">
    <location>
        <begin position="22"/>
        <end position="683"/>
    </location>
</feature>
<dbReference type="SUPFAM" id="SSF88874">
    <property type="entry name" value="Receptor-binding domain of short tail fibre protein gp12"/>
    <property type="match status" value="1"/>
</dbReference>
<dbReference type="AlphaFoldDB" id="A0A9X2KHT9"/>
<evidence type="ECO:0000256" key="1">
    <source>
        <dbReference type="SAM" id="SignalP"/>
    </source>
</evidence>
<evidence type="ECO:0000313" key="3">
    <source>
        <dbReference type="EMBL" id="MCP3054942.1"/>
    </source>
</evidence>
<sequence length="683" mass="70896">MKAFVFFIAALLWVIPHTSQAACLGPTAAEGSIVYNGVHKVAQFCNGTDWVGMAGGTTSIMENDTIIDGWPDAIVCNVTSPNWGKIILPLINAAYPADGNFYYRFNDDSSSLNSNVIYGSDGSFSGYSGAFTTTDCNKNISDLYADGQAFNFVGGQPSQADTLSSLNCSDSQIAAWNDTTSSWGCTDAPTGGVDSATGMIAAFSASSCPAGWTEYTAARGRFLRGIDPTGTIDPDGVRTAGSVQADAFQSHTHDIEGQSGGVNNIVAFQDSNPDSTYSGGAGTSRGDSYISVGNPNSGRVSVETRPKNIAVIFCEYTGAGGLGGGGAADNLGDHTATQNIDLGSNALVGEGGMAGVYVDAEGSVGIGTTEPGGVLDLTENGNLVRISKNAGSPRITFRHADFATRWTIDVFRSPTAENPTPSDADFRIFSSNSDDGVGGDVRLTVTSTGDVGIGENATSPRQELHVANGNEAGGGNQTVAQFGTGSGSLFLTHNAPYISGNLRYDDGNWRYEADGNGNAIGFWGGGISFYTTESGIAGEIASSMSRRIAIFSDGHVVMTGSIGAQPTLTVEPTSGITSLTGWPTGWGGGIHTFDLYAEGSVALGTNGNQVIALNKNGSASKPGGGDWAASSDERLKDIDGVYKSGLDEIVRLKPKRFHYKADNPRGEPSDREFIGLVAQEAQE</sequence>
<name>A0A9X2KHT9_9HYPH</name>
<keyword evidence="4" id="KW-1185">Reference proteome</keyword>
<protein>
    <submittedName>
        <fullName evidence="3">Tail fiber domain-containing protein</fullName>
    </submittedName>
</protein>
<dbReference type="RefSeq" id="WP_253963809.1">
    <property type="nucleotide sequence ID" value="NZ_JALHBS010000038.1"/>
</dbReference>
<dbReference type="EMBL" id="JALHBS010000038">
    <property type="protein sequence ID" value="MCP3054942.1"/>
    <property type="molecule type" value="Genomic_DNA"/>
</dbReference>
<dbReference type="Proteomes" id="UP001155220">
    <property type="component" value="Unassembled WGS sequence"/>
</dbReference>
<feature type="non-terminal residue" evidence="3">
    <location>
        <position position="683"/>
    </location>
</feature>
<feature type="domain" description="Peptidase S74" evidence="2">
    <location>
        <begin position="631"/>
        <end position="683"/>
    </location>
</feature>
<feature type="signal peptide" evidence="1">
    <location>
        <begin position="1"/>
        <end position="21"/>
    </location>
</feature>
<dbReference type="Pfam" id="PF13884">
    <property type="entry name" value="Peptidase_S74"/>
    <property type="match status" value="1"/>
</dbReference>
<comment type="caution">
    <text evidence="3">The sequence shown here is derived from an EMBL/GenBank/DDBJ whole genome shotgun (WGS) entry which is preliminary data.</text>
</comment>
<evidence type="ECO:0000313" key="4">
    <source>
        <dbReference type="Proteomes" id="UP001155220"/>
    </source>
</evidence>
<proteinExistence type="predicted"/>
<gene>
    <name evidence="3" type="ORF">MJ956_07220</name>
</gene>